<sequence>MNSIVSNHGSNEVPKVSLGNGELVSMKIVQEIYAELTGKEESLDNQYNVNHEVGYDDLYQLNAKIFQLTEQYNIIASNCSLTIYHQNNQRQNFSSFERFSIYDKSVPSPTDRLIIEYSFLILLPQSQKPQSYKITISLGSRAAHIKTLKKESRFKNHIFFEMLSDVTGESEIRFIDYSVARNFQITIKDWFDSLESNQERKIINILKRSKHHFASILSTIAVVIFAISTAYYFSRQAESFGDSVKFITLTVVGSLLINKIFVDVGHYMAIAISRIFPVSLIKLTKGDESLAKEVRQDNNLNFLKFILTPALSVALNILSTWLCVKLAIG</sequence>
<keyword evidence="1" id="KW-0472">Membrane</keyword>
<protein>
    <submittedName>
        <fullName evidence="2">Uncharacterized protein</fullName>
    </submittedName>
</protein>
<name>F0QA68_PARA1</name>
<evidence type="ECO:0000256" key="1">
    <source>
        <dbReference type="SAM" id="Phobius"/>
    </source>
</evidence>
<dbReference type="AlphaFoldDB" id="F0QA68"/>
<feature type="transmembrane region" description="Helical" evidence="1">
    <location>
        <begin position="213"/>
        <end position="232"/>
    </location>
</feature>
<keyword evidence="3" id="KW-1185">Reference proteome</keyword>
<dbReference type="Proteomes" id="UP000002482">
    <property type="component" value="Chromosome"/>
</dbReference>
<dbReference type="EMBL" id="CP002521">
    <property type="protein sequence ID" value="ADX48436.1"/>
    <property type="molecule type" value="Genomic_DNA"/>
</dbReference>
<reference evidence="2" key="1">
    <citation type="submission" date="2011-02" db="EMBL/GenBank/DDBJ databases">
        <title>Complete sequence of Acidovorax avenae subsp. avenae ATCC 19860.</title>
        <authorList>
            <consortium name="US DOE Joint Genome Institute"/>
            <person name="Lucas S."/>
            <person name="Copeland A."/>
            <person name="Lapidus A."/>
            <person name="Cheng J.-F."/>
            <person name="Goodwin L."/>
            <person name="Pitluck S."/>
            <person name="Chertkov O."/>
            <person name="Held B."/>
            <person name="Detter J.C."/>
            <person name="Han C."/>
            <person name="Tapia R."/>
            <person name="Land M."/>
            <person name="Hauser L."/>
            <person name="Kyrpides N."/>
            <person name="Ivanova N."/>
            <person name="Ovchinnikova G."/>
            <person name="Pagani I."/>
            <person name="Gordon S."/>
            <person name="Woyke T."/>
        </authorList>
    </citation>
    <scope>NUCLEOTIDE SEQUENCE</scope>
    <source>
        <strain evidence="2">ATCC 19860</strain>
    </source>
</reference>
<evidence type="ECO:0000313" key="2">
    <source>
        <dbReference type="EMBL" id="ADX48436.1"/>
    </source>
</evidence>
<feature type="transmembrane region" description="Helical" evidence="1">
    <location>
        <begin position="305"/>
        <end position="328"/>
    </location>
</feature>
<proteinExistence type="predicted"/>
<dbReference type="GeneID" id="43402285"/>
<accession>F0QA68</accession>
<organism evidence="2 3">
    <name type="scientific">Paracidovorax avenae (strain ATCC 19860 / DSM 7227 / CCUG 15838 / JCM 20985 / LMG 2117 / NCPPB 1011)</name>
    <name type="common">Acidovorax avenae</name>
    <dbReference type="NCBI Taxonomy" id="643561"/>
    <lineage>
        <taxon>Bacteria</taxon>
        <taxon>Pseudomonadati</taxon>
        <taxon>Pseudomonadota</taxon>
        <taxon>Betaproteobacteria</taxon>
        <taxon>Burkholderiales</taxon>
        <taxon>Comamonadaceae</taxon>
        <taxon>Paracidovorax</taxon>
    </lineage>
</organism>
<dbReference type="KEGG" id="aaa:Acav_4554"/>
<dbReference type="HOGENOM" id="CLU_070821_0_0_4"/>
<gene>
    <name evidence="2" type="ordered locus">Acav_4554</name>
</gene>
<evidence type="ECO:0000313" key="3">
    <source>
        <dbReference type="Proteomes" id="UP000002482"/>
    </source>
</evidence>
<dbReference type="RefSeq" id="WP_013596900.1">
    <property type="nucleotide sequence ID" value="NC_015138.1"/>
</dbReference>
<feature type="transmembrane region" description="Helical" evidence="1">
    <location>
        <begin position="244"/>
        <end position="261"/>
    </location>
</feature>
<keyword evidence="1" id="KW-1133">Transmembrane helix</keyword>
<keyword evidence="1" id="KW-0812">Transmembrane</keyword>